<dbReference type="InterPro" id="IPR038538">
    <property type="entry name" value="MTERF_sf"/>
</dbReference>
<dbReference type="FunFam" id="1.25.70.10:FF:000001">
    <property type="entry name" value="Mitochondrial transcription termination factor-like"/>
    <property type="match status" value="2"/>
</dbReference>
<dbReference type="InterPro" id="IPR003690">
    <property type="entry name" value="MTERF"/>
</dbReference>
<evidence type="ECO:0000313" key="5">
    <source>
        <dbReference type="Proteomes" id="UP001371456"/>
    </source>
</evidence>
<dbReference type="AlphaFoldDB" id="A0AAN8YHC3"/>
<keyword evidence="2" id="KW-0804">Transcription</keyword>
<protein>
    <submittedName>
        <fullName evidence="4">Uncharacterized protein</fullName>
    </submittedName>
</protein>
<comment type="similarity">
    <text evidence="1">Belongs to the mTERF family.</text>
</comment>
<dbReference type="GO" id="GO:0006353">
    <property type="term" value="P:DNA-templated transcription termination"/>
    <property type="evidence" value="ECO:0007669"/>
    <property type="project" value="UniProtKB-KW"/>
</dbReference>
<dbReference type="Gene3D" id="1.25.70.10">
    <property type="entry name" value="Transcription termination factor 3, mitochondrial"/>
    <property type="match status" value="2"/>
</dbReference>
<keyword evidence="5" id="KW-1185">Reference proteome</keyword>
<evidence type="ECO:0000256" key="1">
    <source>
        <dbReference type="ARBA" id="ARBA00007692"/>
    </source>
</evidence>
<dbReference type="Proteomes" id="UP001371456">
    <property type="component" value="Unassembled WGS sequence"/>
</dbReference>
<dbReference type="Pfam" id="PF02536">
    <property type="entry name" value="mTERF"/>
    <property type="match status" value="3"/>
</dbReference>
<keyword evidence="2" id="KW-0806">Transcription termination</keyword>
<reference evidence="4 5" key="1">
    <citation type="submission" date="2024-02" db="EMBL/GenBank/DDBJ databases">
        <title>de novo genome assembly of Solanum bulbocastanum strain 11H21.</title>
        <authorList>
            <person name="Hosaka A.J."/>
        </authorList>
    </citation>
    <scope>NUCLEOTIDE SEQUENCE [LARGE SCALE GENOMIC DNA]</scope>
    <source>
        <tissue evidence="4">Young leaves</tissue>
    </source>
</reference>
<evidence type="ECO:0000256" key="3">
    <source>
        <dbReference type="ARBA" id="ARBA00022946"/>
    </source>
</evidence>
<proteinExistence type="inferred from homology"/>
<gene>
    <name evidence="4" type="ORF">RDI58_011468</name>
</gene>
<name>A0AAN8YHC3_SOLBU</name>
<dbReference type="PANTHER" id="PTHR13068:SF174">
    <property type="entry name" value="MITOCHONDRIAL TRANSCRIPTION TERMINATION FACTOR FAMILY PROTEIN"/>
    <property type="match status" value="1"/>
</dbReference>
<accession>A0AAN8YHC3</accession>
<evidence type="ECO:0000256" key="2">
    <source>
        <dbReference type="ARBA" id="ARBA00022472"/>
    </source>
</evidence>
<dbReference type="PANTHER" id="PTHR13068">
    <property type="entry name" value="CGI-12 PROTEIN-RELATED"/>
    <property type="match status" value="1"/>
</dbReference>
<keyword evidence="2" id="KW-0805">Transcription regulation</keyword>
<dbReference type="SMART" id="SM00733">
    <property type="entry name" value="Mterf"/>
    <property type="match status" value="11"/>
</dbReference>
<sequence>MAARLFRPHGHGAAVGQLFFIYNSKFLFQYSTIADKTACDQTHFLVNYLVNSLGFSRGEAISTSTKVTRSKFTGNPQSVLNFFEKSGLDKTHIGKIVSAVPKLLVCDVDKTLKPKLDILQQLGLFGSDLVKVITGSVSILKSLEVSDLEFCISYLRKILGSDEYVVKAIKKRACLLSVKACERVRINMLFFQSIGFTDDDIKKFLLQNPYTLLARPEVVEEKVHRLENEFNISRASGLFIHGVDVFISMKESTVDKKLGILRDYGWSKWDIIKLVQLLPYCLRMSEEKLGAALDFYMVQLGLKAAYLASHPTLLMFSMKKRVLPRLEFMRSLVEKKLCDEDYNLYTVLLPSEQKFYQAYVLAHKMPDYFSSIATSYVVLDEACENDNRCGIRSEKGGDGNSFLDDSLLEASLASSKVTSRKHLNNPDLVINFLKQTGFDNTQVKKLVFIAPKLLFHDVNKTLQPKFQCLMDIGLSGSDLAKLMTKDRTIVERGLVTHLRPTIDFLRKILGSDEDVVKAIKKSSWLLSFSAHQIMKNNVVLLRNSGVSDVKIRKLVLICPSYLTQKPEWVKDLLHRLEKDFQIPLHSPMFPYGFHTLAAQKKSNYENKIEIFKSFGWSNDYVLMMFRKLPYCIALSEDKIQKALSFYMKRLGCEPAYLASHPSILVFSLEKRVVPRVQVLKILDEKKVERRKLGFYYALSITETKFMDYFVLPYKDQIPDLYEQLNKIVAP</sequence>
<comment type="caution">
    <text evidence="4">The sequence shown here is derived from an EMBL/GenBank/DDBJ whole genome shotgun (WGS) entry which is preliminary data.</text>
</comment>
<dbReference type="GO" id="GO:0003676">
    <property type="term" value="F:nucleic acid binding"/>
    <property type="evidence" value="ECO:0007669"/>
    <property type="project" value="InterPro"/>
</dbReference>
<dbReference type="EMBL" id="JBANQN010000004">
    <property type="protein sequence ID" value="KAK6792387.1"/>
    <property type="molecule type" value="Genomic_DNA"/>
</dbReference>
<evidence type="ECO:0000313" key="4">
    <source>
        <dbReference type="EMBL" id="KAK6792387.1"/>
    </source>
</evidence>
<keyword evidence="3" id="KW-0809">Transit peptide</keyword>
<organism evidence="4 5">
    <name type="scientific">Solanum bulbocastanum</name>
    <name type="common">Wild potato</name>
    <dbReference type="NCBI Taxonomy" id="147425"/>
    <lineage>
        <taxon>Eukaryota</taxon>
        <taxon>Viridiplantae</taxon>
        <taxon>Streptophyta</taxon>
        <taxon>Embryophyta</taxon>
        <taxon>Tracheophyta</taxon>
        <taxon>Spermatophyta</taxon>
        <taxon>Magnoliopsida</taxon>
        <taxon>eudicotyledons</taxon>
        <taxon>Gunneridae</taxon>
        <taxon>Pentapetalae</taxon>
        <taxon>asterids</taxon>
        <taxon>lamiids</taxon>
        <taxon>Solanales</taxon>
        <taxon>Solanaceae</taxon>
        <taxon>Solanoideae</taxon>
        <taxon>Solaneae</taxon>
        <taxon>Solanum</taxon>
    </lineage>
</organism>